<feature type="compositionally biased region" description="Acidic residues" evidence="7">
    <location>
        <begin position="1"/>
        <end position="10"/>
    </location>
</feature>
<keyword evidence="3" id="KW-0813">Transport</keyword>
<accession>A2FYU8</accession>
<dbReference type="eggNOG" id="KOG2083">
    <property type="taxonomic scope" value="Eukaryota"/>
</dbReference>
<dbReference type="Gene3D" id="1.20.1740.10">
    <property type="entry name" value="Amino acid/polyamine transporter I"/>
    <property type="match status" value="1"/>
</dbReference>
<keyword evidence="5 8" id="KW-1133">Transmembrane helix</keyword>
<feature type="transmembrane region" description="Helical" evidence="8">
    <location>
        <begin position="61"/>
        <end position="81"/>
    </location>
</feature>
<dbReference type="RefSeq" id="XP_001302840.1">
    <property type="nucleotide sequence ID" value="XM_001302839.1"/>
</dbReference>
<dbReference type="InParanoid" id="A2FYU8"/>
<proteinExistence type="inferred from homology"/>
<evidence type="ECO:0000259" key="9">
    <source>
        <dbReference type="Pfam" id="PF00324"/>
    </source>
</evidence>
<evidence type="ECO:0000313" key="11">
    <source>
        <dbReference type="EMBL" id="EAX89910.1"/>
    </source>
</evidence>
<feature type="transmembrane region" description="Helical" evidence="8">
    <location>
        <begin position="399"/>
        <end position="416"/>
    </location>
</feature>
<dbReference type="OrthoDB" id="2020542at2759"/>
<feature type="domain" description="SLC12A transporter C-terminal" evidence="10">
    <location>
        <begin position="639"/>
        <end position="801"/>
    </location>
</feature>
<feature type="transmembrane region" description="Helical" evidence="8">
    <location>
        <begin position="204"/>
        <end position="226"/>
    </location>
</feature>
<evidence type="ECO:0000256" key="3">
    <source>
        <dbReference type="ARBA" id="ARBA00022448"/>
    </source>
</evidence>
<dbReference type="EMBL" id="DS114154">
    <property type="protein sequence ID" value="EAX89910.1"/>
    <property type="molecule type" value="Genomic_DNA"/>
</dbReference>
<name>A2FYU8_TRIV3</name>
<feature type="domain" description="Amino acid permease/ SLC12A" evidence="9">
    <location>
        <begin position="68"/>
        <end position="480"/>
    </location>
</feature>
<dbReference type="AlphaFoldDB" id="A2FYU8"/>
<feature type="transmembrane region" description="Helical" evidence="8">
    <location>
        <begin position="127"/>
        <end position="146"/>
    </location>
</feature>
<evidence type="ECO:0000256" key="4">
    <source>
        <dbReference type="ARBA" id="ARBA00022692"/>
    </source>
</evidence>
<reference evidence="11" key="2">
    <citation type="journal article" date="2007" name="Science">
        <title>Draft genome sequence of the sexually transmitted pathogen Trichomonas vaginalis.</title>
        <authorList>
            <person name="Carlton J.M."/>
            <person name="Hirt R.P."/>
            <person name="Silva J.C."/>
            <person name="Delcher A.L."/>
            <person name="Schatz M."/>
            <person name="Zhao Q."/>
            <person name="Wortman J.R."/>
            <person name="Bidwell S.L."/>
            <person name="Alsmark U.C.M."/>
            <person name="Besteiro S."/>
            <person name="Sicheritz-Ponten T."/>
            <person name="Noel C.J."/>
            <person name="Dacks J.B."/>
            <person name="Foster P.G."/>
            <person name="Simillion C."/>
            <person name="Van de Peer Y."/>
            <person name="Miranda-Saavedra D."/>
            <person name="Barton G.J."/>
            <person name="Westrop G.D."/>
            <person name="Mueller S."/>
            <person name="Dessi D."/>
            <person name="Fiori P.L."/>
            <person name="Ren Q."/>
            <person name="Paulsen I."/>
            <person name="Zhang H."/>
            <person name="Bastida-Corcuera F.D."/>
            <person name="Simoes-Barbosa A."/>
            <person name="Brown M.T."/>
            <person name="Hayes R.D."/>
            <person name="Mukherjee M."/>
            <person name="Okumura C.Y."/>
            <person name="Schneider R."/>
            <person name="Smith A.J."/>
            <person name="Vanacova S."/>
            <person name="Villalvazo M."/>
            <person name="Haas B.J."/>
            <person name="Pertea M."/>
            <person name="Feldblyum T.V."/>
            <person name="Utterback T.R."/>
            <person name="Shu C.L."/>
            <person name="Osoegawa K."/>
            <person name="de Jong P.J."/>
            <person name="Hrdy I."/>
            <person name="Horvathova L."/>
            <person name="Zubacova Z."/>
            <person name="Dolezal P."/>
            <person name="Malik S.B."/>
            <person name="Logsdon J.M. Jr."/>
            <person name="Henze K."/>
            <person name="Gupta A."/>
            <person name="Wang C.C."/>
            <person name="Dunne R.L."/>
            <person name="Upcroft J.A."/>
            <person name="Upcroft P."/>
            <person name="White O."/>
            <person name="Salzberg S.L."/>
            <person name="Tang P."/>
            <person name="Chiu C.-H."/>
            <person name="Lee Y.-S."/>
            <person name="Embley T.M."/>
            <person name="Coombs G.H."/>
            <person name="Mottram J.C."/>
            <person name="Tachezy J."/>
            <person name="Fraser-Liggett C.M."/>
            <person name="Johnson P.J."/>
        </authorList>
    </citation>
    <scope>NUCLEOTIDE SEQUENCE [LARGE SCALE GENOMIC DNA]</scope>
    <source>
        <strain evidence="11">G3</strain>
    </source>
</reference>
<evidence type="ECO:0000313" key="12">
    <source>
        <dbReference type="Proteomes" id="UP000001542"/>
    </source>
</evidence>
<gene>
    <name evidence="11" type="ORF">TVAG_009300</name>
</gene>
<dbReference type="InterPro" id="IPR018491">
    <property type="entry name" value="SLC12_C"/>
</dbReference>
<dbReference type="Pfam" id="PF00324">
    <property type="entry name" value="AA_permease"/>
    <property type="match status" value="1"/>
</dbReference>
<dbReference type="KEGG" id="tva:4747597"/>
<dbReference type="OMA" id="WATHENT"/>
<dbReference type="GO" id="GO:0016020">
    <property type="term" value="C:membrane"/>
    <property type="evidence" value="ECO:0007669"/>
    <property type="project" value="UniProtKB-SubCell"/>
</dbReference>
<feature type="transmembrane region" description="Helical" evidence="8">
    <location>
        <begin position="181"/>
        <end position="198"/>
    </location>
</feature>
<dbReference type="Pfam" id="PF03522">
    <property type="entry name" value="SLC12"/>
    <property type="match status" value="1"/>
</dbReference>
<dbReference type="STRING" id="5722.A2FYU8"/>
<evidence type="ECO:0000256" key="8">
    <source>
        <dbReference type="SAM" id="Phobius"/>
    </source>
</evidence>
<protein>
    <submittedName>
        <fullName evidence="11">Amino acid permease family protein</fullName>
    </submittedName>
</protein>
<evidence type="ECO:0000256" key="5">
    <source>
        <dbReference type="ARBA" id="ARBA00022989"/>
    </source>
</evidence>
<evidence type="ECO:0000256" key="7">
    <source>
        <dbReference type="SAM" id="MobiDB-lite"/>
    </source>
</evidence>
<evidence type="ECO:0000256" key="2">
    <source>
        <dbReference type="ARBA" id="ARBA00010593"/>
    </source>
</evidence>
<evidence type="ECO:0000256" key="6">
    <source>
        <dbReference type="ARBA" id="ARBA00023136"/>
    </source>
</evidence>
<evidence type="ECO:0000259" key="10">
    <source>
        <dbReference type="Pfam" id="PF03522"/>
    </source>
</evidence>
<dbReference type="PANTHER" id="PTHR11827">
    <property type="entry name" value="SOLUTE CARRIER FAMILY 12, CATION COTRANSPORTERS"/>
    <property type="match status" value="1"/>
</dbReference>
<dbReference type="PANTHER" id="PTHR11827:SF72">
    <property type="entry name" value="GH08340P"/>
    <property type="match status" value="1"/>
</dbReference>
<dbReference type="VEuPathDB" id="TrichDB:TVAG_009300"/>
<dbReference type="FunFam" id="1.20.1740.10:FF:000013">
    <property type="entry name" value="Solute carrier family 12 member"/>
    <property type="match status" value="1"/>
</dbReference>
<sequence>MTEIELDSESSDNTTTTTTTTTTNTLSIYAGHGNADHLATSKKTNKFEPPQQTRATHTRGTFVGVFCPSFVNIINIIYYVRLPYVIGVAGGKLTFIGLSISFVLVLVTLFSLAAISTNGEIEAGGPYYTISRTLGPAIGGTAGFILSVANMHGAAAAHIGLAETIVILYSPKSLISTKWDTRLIACTLTVIVAFLSRYGFEIRFITFFFIMIGLAAYILGLIFPYVTKARDIIDCSENRFSVNWATHENTVSFFYTFSIIFPAFGGILAGSNGSGALKRPQRSIPLGTITALVSGTVIYLLTTLTLTGCHMSSGLINKNRSITQETGIWWPIIFVSIFLSVISKGVTGLGSGPMILRLLAGDGILHKFFGDWSLTIATCVSFSLCLWGDLNTISFLRTMFFLIVFTFINYAIYLAGTANVPSFRPTFKLYHPYISLISGLLMLASMLIIHWVVALATWSFALLFQFWIAKRRLKVNWGSLDDSVAYEKALRAALRLRKIPPHPKLYRPNVVLVIDGPVAKHQNVVSFLDQMLRGKGMAIVARMFPPNTPIRDIINERNYNTVKTGEDFNIFFETVIAETKTDAIKKIMLLTGLGALRANVAFTEFDETLSHEGTDFITHVLDMNWSIVILRNPMKLDRYGYIDLWWLFDDGGLSLLIASILAGSSRPLRVFSVAQTDLGQNTQKHYKKIRHLLRQFRVNAQVMAVSLSESDSIPSSRSQRLWNEMTVGLDEARQYDGLTKKYQLLADLIRQYSSEAITCIISLPVPRVDVPQVIYSRWISLISVMPIPVLFVRGNGTHCLSWQV</sequence>
<reference evidence="11" key="1">
    <citation type="submission" date="2006-10" db="EMBL/GenBank/DDBJ databases">
        <authorList>
            <person name="Amadeo P."/>
            <person name="Zhao Q."/>
            <person name="Wortman J."/>
            <person name="Fraser-Liggett C."/>
            <person name="Carlton J."/>
        </authorList>
    </citation>
    <scope>NUCLEOTIDE SEQUENCE</scope>
    <source>
        <strain evidence="11">G3</strain>
    </source>
</reference>
<dbReference type="SMR" id="A2FYU8"/>
<keyword evidence="12" id="KW-1185">Reference proteome</keyword>
<feature type="region of interest" description="Disordered" evidence="7">
    <location>
        <begin position="1"/>
        <end position="20"/>
    </location>
</feature>
<organism evidence="11 12">
    <name type="scientific">Trichomonas vaginalis (strain ATCC PRA-98 / G3)</name>
    <dbReference type="NCBI Taxonomy" id="412133"/>
    <lineage>
        <taxon>Eukaryota</taxon>
        <taxon>Metamonada</taxon>
        <taxon>Parabasalia</taxon>
        <taxon>Trichomonadida</taxon>
        <taxon>Trichomonadidae</taxon>
        <taxon>Trichomonas</taxon>
    </lineage>
</organism>
<dbReference type="Proteomes" id="UP000001542">
    <property type="component" value="Unassembled WGS sequence"/>
</dbReference>
<feature type="transmembrane region" description="Helical" evidence="8">
    <location>
        <begin position="436"/>
        <end position="464"/>
    </location>
</feature>
<feature type="transmembrane region" description="Helical" evidence="8">
    <location>
        <begin position="369"/>
        <end position="387"/>
    </location>
</feature>
<feature type="transmembrane region" description="Helical" evidence="8">
    <location>
        <begin position="283"/>
        <end position="307"/>
    </location>
</feature>
<feature type="transmembrane region" description="Helical" evidence="8">
    <location>
        <begin position="253"/>
        <end position="271"/>
    </location>
</feature>
<dbReference type="VEuPathDB" id="TrichDB:TVAGG3_0416480"/>
<feature type="transmembrane region" description="Helical" evidence="8">
    <location>
        <begin position="328"/>
        <end position="349"/>
    </location>
</feature>
<comment type="similarity">
    <text evidence="2">Belongs to the SLC12A transporter family.</text>
</comment>
<dbReference type="InterPro" id="IPR004842">
    <property type="entry name" value="SLC12A_fam"/>
</dbReference>
<feature type="transmembrane region" description="Helical" evidence="8">
    <location>
        <begin position="93"/>
        <end position="115"/>
    </location>
</feature>
<keyword evidence="4 8" id="KW-0812">Transmembrane</keyword>
<feature type="transmembrane region" description="Helical" evidence="8">
    <location>
        <begin position="152"/>
        <end position="169"/>
    </location>
</feature>
<dbReference type="InterPro" id="IPR004841">
    <property type="entry name" value="AA-permease/SLC12A_dom"/>
</dbReference>
<evidence type="ECO:0000256" key="1">
    <source>
        <dbReference type="ARBA" id="ARBA00004141"/>
    </source>
</evidence>
<keyword evidence="6 8" id="KW-0472">Membrane</keyword>
<dbReference type="GO" id="GO:0015377">
    <property type="term" value="F:chloride:monoatomic cation symporter activity"/>
    <property type="evidence" value="ECO:0007669"/>
    <property type="project" value="InterPro"/>
</dbReference>
<comment type="subcellular location">
    <subcellularLocation>
        <location evidence="1">Membrane</location>
        <topology evidence="1">Multi-pass membrane protein</topology>
    </subcellularLocation>
</comment>